<dbReference type="Proteomes" id="UP000265845">
    <property type="component" value="Unassembled WGS sequence"/>
</dbReference>
<protein>
    <submittedName>
        <fullName evidence="1">Exo-alpha-sialidase</fullName>
    </submittedName>
</protein>
<sequence length="299" mass="32250">MRVGLVCGLVVLASCGAKVPEIDTPTPVLPDAEAPTVFSRAYSLTESPDGTVRVFAKEARDYTHLFEMRKQDDGSWSEPSKLEFPARIKLTTPSFSHADGMLYYASDADIFERGQRDANIWRVAFEEDGWGTPEPLPASINTGADQLNPAMDAQGRLYFTDNGYDSKGSHDIFEASMDEEAGDWVVSSMPDVFNTFRAEAHIAVTPDGGRIFFYSARTPKLGSVDIWTAERSADGAWGQPQNLGEPVNTSGIDFGAGMSGDGSILFFSREGELMMISLDAALAGVGTLESETASSDAAD</sequence>
<proteinExistence type="predicted"/>
<dbReference type="RefSeq" id="WP_119454538.1">
    <property type="nucleotide sequence ID" value="NZ_QWGA01000007.1"/>
</dbReference>
<evidence type="ECO:0000313" key="1">
    <source>
        <dbReference type="EMBL" id="RIJ29123.1"/>
    </source>
</evidence>
<gene>
    <name evidence="1" type="ORF">D1222_12260</name>
</gene>
<reference evidence="1 2" key="1">
    <citation type="submission" date="2018-08" db="EMBL/GenBank/DDBJ databases">
        <title>Henriciella mobilis sp. nov., isolated from seawater.</title>
        <authorList>
            <person name="Cheng H."/>
            <person name="Wu Y.-H."/>
            <person name="Xu X.-W."/>
            <person name="Guo L.-L."/>
        </authorList>
    </citation>
    <scope>NUCLEOTIDE SEQUENCE [LARGE SCALE GENOMIC DNA]</scope>
    <source>
        <strain evidence="1 2">CCUG67844</strain>
    </source>
</reference>
<dbReference type="CDD" id="cd15482">
    <property type="entry name" value="Sialidase_non-viral"/>
    <property type="match status" value="1"/>
</dbReference>
<dbReference type="OrthoDB" id="9809364at2"/>
<accession>A0A399REQ0</accession>
<name>A0A399REQ0_9PROT</name>
<organism evidence="1 2">
    <name type="scientific">Henriciella algicola</name>
    <dbReference type="NCBI Taxonomy" id="1608422"/>
    <lineage>
        <taxon>Bacteria</taxon>
        <taxon>Pseudomonadati</taxon>
        <taxon>Pseudomonadota</taxon>
        <taxon>Alphaproteobacteria</taxon>
        <taxon>Hyphomonadales</taxon>
        <taxon>Hyphomonadaceae</taxon>
        <taxon>Henriciella</taxon>
    </lineage>
</organism>
<keyword evidence="2" id="KW-1185">Reference proteome</keyword>
<dbReference type="InterPro" id="IPR011659">
    <property type="entry name" value="WD40"/>
</dbReference>
<comment type="caution">
    <text evidence="1">The sequence shown here is derived from an EMBL/GenBank/DDBJ whole genome shotgun (WGS) entry which is preliminary data.</text>
</comment>
<dbReference type="AlphaFoldDB" id="A0A399REQ0"/>
<dbReference type="PROSITE" id="PS51257">
    <property type="entry name" value="PROKAR_LIPOPROTEIN"/>
    <property type="match status" value="1"/>
</dbReference>
<dbReference type="Pfam" id="PF07676">
    <property type="entry name" value="PD40"/>
    <property type="match status" value="2"/>
</dbReference>
<dbReference type="EMBL" id="QWGA01000007">
    <property type="protein sequence ID" value="RIJ29123.1"/>
    <property type="molecule type" value="Genomic_DNA"/>
</dbReference>
<dbReference type="SUPFAM" id="SSF82171">
    <property type="entry name" value="DPP6 N-terminal domain-like"/>
    <property type="match status" value="1"/>
</dbReference>
<evidence type="ECO:0000313" key="2">
    <source>
        <dbReference type="Proteomes" id="UP000265845"/>
    </source>
</evidence>